<dbReference type="InterPro" id="IPR001783">
    <property type="entry name" value="Lumazine-bd"/>
</dbReference>
<dbReference type="SUPFAM" id="SSF63380">
    <property type="entry name" value="Riboflavin synthase domain-like"/>
    <property type="match status" value="2"/>
</dbReference>
<evidence type="ECO:0000256" key="3">
    <source>
        <dbReference type="ARBA" id="ARBA00004887"/>
    </source>
</evidence>
<dbReference type="Pfam" id="PF00677">
    <property type="entry name" value="Lum_binding"/>
    <property type="match status" value="2"/>
</dbReference>
<dbReference type="RefSeq" id="WP_042384123.1">
    <property type="nucleotide sequence ID" value="NZ_CP012712.1"/>
</dbReference>
<evidence type="ECO:0000256" key="8">
    <source>
        <dbReference type="ARBA" id="ARBA00022737"/>
    </source>
</evidence>
<reference evidence="13" key="1">
    <citation type="journal article" date="2016" name="Genome Announc.">
        <title>Complete Genome Sequence of Geobacillus thermoglucosidasius NCIMB 11955, the Progenitor of a Bioethanol Production Strain.</title>
        <authorList>
            <person name="Sheng L."/>
            <person name="Zhang Y."/>
            <person name="Minton N.P."/>
        </authorList>
    </citation>
    <scope>NUCLEOTIDE SEQUENCE [LARGE SCALE GENOMIC DNA]</scope>
    <source>
        <strain evidence="13">NCIMB 11955</strain>
    </source>
</reference>
<comment type="pathway">
    <text evidence="3">Cofactor biosynthesis; riboflavin biosynthesis; riboflavin from 2-hydroxy-3-oxobutyl phosphate and 5-amino-6-(D-ribitylamino)uracil: step 2/2.</text>
</comment>
<comment type="function">
    <text evidence="2">Catalyzes the dismutation of two molecules of 6,7-dimethyl-8-ribityllumazine, resulting in the formation of riboflavin and 5-amino-6-(D-ribitylamino)uracil.</text>
</comment>
<protein>
    <recommendedName>
        <fullName evidence="5 9">Riboflavin synthase</fullName>
        <ecNumber evidence="4 9">2.5.1.9</ecNumber>
    </recommendedName>
</protein>
<feature type="repeat" description="Lumazine-binding" evidence="10">
    <location>
        <begin position="1"/>
        <end position="96"/>
    </location>
</feature>
<dbReference type="InterPro" id="IPR017938">
    <property type="entry name" value="Riboflavin_synthase-like_b-brl"/>
</dbReference>
<keyword evidence="8" id="KW-0677">Repeat</keyword>
<dbReference type="PIRSF" id="PIRSF000498">
    <property type="entry name" value="Riboflavin_syn_A"/>
    <property type="match status" value="1"/>
</dbReference>
<evidence type="ECO:0000256" key="4">
    <source>
        <dbReference type="ARBA" id="ARBA00012827"/>
    </source>
</evidence>
<dbReference type="EMBL" id="CP016622">
    <property type="protein sequence ID" value="ANZ31477.1"/>
    <property type="molecule type" value="Genomic_DNA"/>
</dbReference>
<feature type="repeat" description="Lumazine-binding" evidence="10">
    <location>
        <begin position="97"/>
        <end position="193"/>
    </location>
</feature>
<evidence type="ECO:0000313" key="12">
    <source>
        <dbReference type="EMBL" id="ANZ31477.1"/>
    </source>
</evidence>
<dbReference type="Proteomes" id="UP000093052">
    <property type="component" value="Chromosome"/>
</dbReference>
<dbReference type="KEGG" id="ptl:AOT13_16040"/>
<dbReference type="GeneID" id="56926946"/>
<evidence type="ECO:0000256" key="7">
    <source>
        <dbReference type="ARBA" id="ARBA00022679"/>
    </source>
</evidence>
<evidence type="ECO:0000256" key="10">
    <source>
        <dbReference type="PROSITE-ProRule" id="PRU00524"/>
    </source>
</evidence>
<evidence type="ECO:0000256" key="6">
    <source>
        <dbReference type="ARBA" id="ARBA00022619"/>
    </source>
</evidence>
<dbReference type="PROSITE" id="PS51177">
    <property type="entry name" value="LUMAZINE_BIND"/>
    <property type="match status" value="2"/>
</dbReference>
<evidence type="ECO:0000256" key="9">
    <source>
        <dbReference type="NCBIfam" id="TIGR00187"/>
    </source>
</evidence>
<evidence type="ECO:0000256" key="2">
    <source>
        <dbReference type="ARBA" id="ARBA00002803"/>
    </source>
</evidence>
<sequence>MFTGIIEEVGTIEQMRQSGEAIVMTIGAEKILEDIHLGDSIAVNGVCLTVTSFTQRSFTVDVMPETVKATSLRTLTRGSKVNLERAMPASGRFGGHFVSGHVDGVGEIIRKWPVANAVYYEIQIPKELRKYMILKGSVAVDGTSLTIFGLTDDTFTISLIPHTRAATILGDKQPGDIVNIECDVIGKYVAQFMEGQKEEAKPAITLEFLERHGYK</sequence>
<organism evidence="12 13">
    <name type="scientific">Parageobacillus thermoglucosidasius</name>
    <name type="common">Geobacillus thermoglucosidasius</name>
    <dbReference type="NCBI Taxonomy" id="1426"/>
    <lineage>
        <taxon>Bacteria</taxon>
        <taxon>Bacillati</taxon>
        <taxon>Bacillota</taxon>
        <taxon>Bacilli</taxon>
        <taxon>Bacillales</taxon>
        <taxon>Anoxybacillaceae</taxon>
        <taxon>Parageobacillus</taxon>
    </lineage>
</organism>
<dbReference type="InterPro" id="IPR026017">
    <property type="entry name" value="Lumazine-bd_dom"/>
</dbReference>
<dbReference type="PANTHER" id="PTHR21098">
    <property type="entry name" value="RIBOFLAVIN SYNTHASE ALPHA CHAIN"/>
    <property type="match status" value="1"/>
</dbReference>
<evidence type="ECO:0000256" key="1">
    <source>
        <dbReference type="ARBA" id="ARBA00000968"/>
    </source>
</evidence>
<dbReference type="Gene3D" id="2.40.30.20">
    <property type="match status" value="2"/>
</dbReference>
<dbReference type="CDD" id="cd00402">
    <property type="entry name" value="Riboflavin_synthase_like"/>
    <property type="match status" value="1"/>
</dbReference>
<evidence type="ECO:0000256" key="5">
    <source>
        <dbReference type="ARBA" id="ARBA00013950"/>
    </source>
</evidence>
<proteinExistence type="predicted"/>
<feature type="domain" description="Lumazine-binding" evidence="11">
    <location>
        <begin position="97"/>
        <end position="193"/>
    </location>
</feature>
<dbReference type="GO" id="GO:0004746">
    <property type="term" value="F:riboflavin synthase activity"/>
    <property type="evidence" value="ECO:0007669"/>
    <property type="project" value="UniProtKB-UniRule"/>
</dbReference>
<comment type="catalytic activity">
    <reaction evidence="1">
        <text>2 6,7-dimethyl-8-(1-D-ribityl)lumazine + H(+) = 5-amino-6-(D-ribitylamino)uracil + riboflavin</text>
        <dbReference type="Rhea" id="RHEA:20772"/>
        <dbReference type="ChEBI" id="CHEBI:15378"/>
        <dbReference type="ChEBI" id="CHEBI:15934"/>
        <dbReference type="ChEBI" id="CHEBI:57986"/>
        <dbReference type="ChEBI" id="CHEBI:58201"/>
        <dbReference type="EC" id="2.5.1.9"/>
    </reaction>
</comment>
<dbReference type="FunFam" id="2.40.30.20:FF:000004">
    <property type="entry name" value="Riboflavin synthase, alpha subunit"/>
    <property type="match status" value="1"/>
</dbReference>
<dbReference type="NCBIfam" id="TIGR00187">
    <property type="entry name" value="ribE"/>
    <property type="match status" value="1"/>
</dbReference>
<dbReference type="EC" id="2.5.1.9" evidence="4 9"/>
<evidence type="ECO:0000259" key="11">
    <source>
        <dbReference type="PROSITE" id="PS51177"/>
    </source>
</evidence>
<dbReference type="GO" id="GO:0009231">
    <property type="term" value="P:riboflavin biosynthetic process"/>
    <property type="evidence" value="ECO:0007669"/>
    <property type="project" value="UniProtKB-KW"/>
</dbReference>
<dbReference type="InterPro" id="IPR023366">
    <property type="entry name" value="ATP_synth_asu-like_sf"/>
</dbReference>
<keyword evidence="13" id="KW-1185">Reference proteome</keyword>
<dbReference type="NCBIfam" id="NF006767">
    <property type="entry name" value="PRK09289.1"/>
    <property type="match status" value="1"/>
</dbReference>
<dbReference type="PANTHER" id="PTHR21098:SF12">
    <property type="entry name" value="RIBOFLAVIN SYNTHASE"/>
    <property type="match status" value="1"/>
</dbReference>
<name>A0AAN0YQB1_PARTM</name>
<accession>A0AAN0YQB1</accession>
<dbReference type="NCBIfam" id="NF009566">
    <property type="entry name" value="PRK13020.1"/>
    <property type="match status" value="1"/>
</dbReference>
<evidence type="ECO:0000313" key="13">
    <source>
        <dbReference type="Proteomes" id="UP000093052"/>
    </source>
</evidence>
<feature type="domain" description="Lumazine-binding" evidence="11">
    <location>
        <begin position="1"/>
        <end position="96"/>
    </location>
</feature>
<keyword evidence="6" id="KW-0686">Riboflavin biosynthesis</keyword>
<keyword evidence="7" id="KW-0808">Transferase</keyword>
<gene>
    <name evidence="12" type="ORF">BCV53_16080</name>
</gene>
<dbReference type="AlphaFoldDB" id="A0AAN0YQB1"/>
<dbReference type="FunFam" id="2.40.30.20:FF:000006">
    <property type="entry name" value="Riboflavin synthase, alpha subunit"/>
    <property type="match status" value="1"/>
</dbReference>